<keyword evidence="4" id="KW-0378">Hydrolase</keyword>
<evidence type="ECO:0000256" key="2">
    <source>
        <dbReference type="ARBA" id="ARBA00006673"/>
    </source>
</evidence>
<comment type="subcellular location">
    <subcellularLocation>
        <location evidence="1">Nucleus</location>
        <location evidence="1">Nucleolus</location>
    </subcellularLocation>
</comment>
<dbReference type="InterPro" id="IPR037381">
    <property type="entry name" value="RFWD3"/>
</dbReference>
<feature type="domain" description="Nucleoplasmin-like" evidence="11">
    <location>
        <begin position="3"/>
        <end position="92"/>
    </location>
</feature>
<dbReference type="InterPro" id="IPR041232">
    <property type="entry name" value="NPL"/>
</dbReference>
<keyword evidence="5" id="KW-0156">Chromatin regulator</keyword>
<proteinExistence type="inferred from homology"/>
<keyword evidence="8" id="KW-0539">Nucleus</keyword>
<dbReference type="Gene3D" id="2.60.120.340">
    <property type="entry name" value="Nucleoplasmin core domain"/>
    <property type="match status" value="1"/>
</dbReference>
<dbReference type="GO" id="GO:0036297">
    <property type="term" value="P:interstrand cross-link repair"/>
    <property type="evidence" value="ECO:0007669"/>
    <property type="project" value="InterPro"/>
</dbReference>
<comment type="similarity">
    <text evidence="2">Belongs to the histone deacetylase HD2 family.</text>
</comment>
<evidence type="ECO:0000256" key="7">
    <source>
        <dbReference type="ARBA" id="ARBA00023163"/>
    </source>
</evidence>
<evidence type="ECO:0000256" key="8">
    <source>
        <dbReference type="ARBA" id="ARBA00023242"/>
    </source>
</evidence>
<keyword evidence="10" id="KW-0472">Membrane</keyword>
<dbReference type="PANTHER" id="PTHR16047:SF13">
    <property type="entry name" value="E3 UBIQUITIN-PROTEIN LIGASE RFWD3"/>
    <property type="match status" value="1"/>
</dbReference>
<feature type="region of interest" description="Disordered" evidence="9">
    <location>
        <begin position="117"/>
        <end position="258"/>
    </location>
</feature>
<dbReference type="AlphaFoldDB" id="A0A7G2FC59"/>
<gene>
    <name evidence="12" type="ORF">AT9943_LOCUS18245</name>
</gene>
<feature type="compositionally biased region" description="Acidic residues" evidence="9">
    <location>
        <begin position="133"/>
        <end position="181"/>
    </location>
</feature>
<feature type="compositionally biased region" description="Basic and acidic residues" evidence="9">
    <location>
        <begin position="182"/>
        <end position="195"/>
    </location>
</feature>
<evidence type="ECO:0000256" key="9">
    <source>
        <dbReference type="SAM" id="MobiDB-lite"/>
    </source>
</evidence>
<evidence type="ECO:0000256" key="1">
    <source>
        <dbReference type="ARBA" id="ARBA00004604"/>
    </source>
</evidence>
<keyword evidence="10" id="KW-0812">Transmembrane</keyword>
<evidence type="ECO:0000259" key="11">
    <source>
        <dbReference type="Pfam" id="PF17800"/>
    </source>
</evidence>
<keyword evidence="3" id="KW-0678">Repressor</keyword>
<evidence type="ECO:0000256" key="4">
    <source>
        <dbReference type="ARBA" id="ARBA00022801"/>
    </source>
</evidence>
<dbReference type="GO" id="GO:0004842">
    <property type="term" value="F:ubiquitin-protein transferase activity"/>
    <property type="evidence" value="ECO:0007669"/>
    <property type="project" value="InterPro"/>
</dbReference>
<dbReference type="GO" id="GO:0006325">
    <property type="term" value="P:chromatin organization"/>
    <property type="evidence" value="ECO:0007669"/>
    <property type="project" value="UniProtKB-KW"/>
</dbReference>
<feature type="compositionally biased region" description="Polar residues" evidence="9">
    <location>
        <begin position="245"/>
        <end position="255"/>
    </location>
</feature>
<feature type="compositionally biased region" description="Low complexity" evidence="9">
    <location>
        <begin position="196"/>
        <end position="206"/>
    </location>
</feature>
<evidence type="ECO:0000256" key="3">
    <source>
        <dbReference type="ARBA" id="ARBA00022491"/>
    </source>
</evidence>
<dbReference type="FunFam" id="2.60.120.340:FF:000004">
    <property type="entry name" value="Histone deacetylase HDT1"/>
    <property type="match status" value="1"/>
</dbReference>
<dbReference type="PANTHER" id="PTHR16047">
    <property type="entry name" value="RFWD3 PROTEIN"/>
    <property type="match status" value="1"/>
</dbReference>
<sequence length="498" mass="55134">MEFWGVEVKNGKPLHLDPGLDRLVHISQVALGESKNNVTEPIQLYVTVGSDKLLIGTLSHEKFPQLSTEIVLERNFALSHTWKNGSVFFSGYKPEDLIDDQLEAAGFKAAPKSAAKQVNFQLPNEDVKAKQDDDADGSEEDSSDDDDSENSGDEEEEKVTAESDSEEDDSSDDEEDDSSEEETPKKPEEPKKRSAEPNSSKNPASNKKAKFVTPQKTDSKKPHVHVATPHPSKQAGKNSGGGSTGETSKQQQTPKSAGAFGCKSCTRTFTSEMGLQHFFLFNFIVLVAETVLNLCLCLVRLRRFVCGNVGITMEVFDEPDEEEERQISQYIDVVDSPRVSQNESEYQRRSSESVCSSSSSGLQEDKESLCSICMEVWTNGGVNGMVLVFDMRQNRGPLVSLADVTSNSLHIVDGFHMPSVCQERRLDFGEEMTQLFASYDESTRELILQDPWSFAVSQRFALSSQLPLQDVKYANLNGSGLLGLLTNDRLQFLRSESP</sequence>
<dbReference type="EMBL" id="LR881470">
    <property type="protein sequence ID" value="CAD5330725.1"/>
    <property type="molecule type" value="Genomic_DNA"/>
</dbReference>
<evidence type="ECO:0000313" key="13">
    <source>
        <dbReference type="Proteomes" id="UP000516314"/>
    </source>
</evidence>
<dbReference type="GO" id="GO:0016787">
    <property type="term" value="F:hydrolase activity"/>
    <property type="evidence" value="ECO:0007669"/>
    <property type="project" value="UniProtKB-KW"/>
</dbReference>
<evidence type="ECO:0000256" key="6">
    <source>
        <dbReference type="ARBA" id="ARBA00023015"/>
    </source>
</evidence>
<evidence type="ECO:0000256" key="5">
    <source>
        <dbReference type="ARBA" id="ARBA00022853"/>
    </source>
</evidence>
<dbReference type="GO" id="GO:0005730">
    <property type="term" value="C:nucleolus"/>
    <property type="evidence" value="ECO:0007669"/>
    <property type="project" value="UniProtKB-SubCell"/>
</dbReference>
<accession>A0A7G2FC59</accession>
<dbReference type="Proteomes" id="UP000516314">
    <property type="component" value="Chromosome 5"/>
</dbReference>
<dbReference type="Pfam" id="PF17800">
    <property type="entry name" value="NPL"/>
    <property type="match status" value="1"/>
</dbReference>
<feature type="region of interest" description="Disordered" evidence="9">
    <location>
        <begin position="338"/>
        <end position="361"/>
    </location>
</feature>
<reference evidence="12 13" key="1">
    <citation type="submission" date="2020-09" db="EMBL/GenBank/DDBJ databases">
        <authorList>
            <person name="Ashkenazy H."/>
        </authorList>
    </citation>
    <scope>NUCLEOTIDE SEQUENCE [LARGE SCALE GENOMIC DNA]</scope>
    <source>
        <strain evidence="13">cv. Cdm-0</strain>
    </source>
</reference>
<organism evidence="12 13">
    <name type="scientific">Arabidopsis thaliana</name>
    <name type="common">Mouse-ear cress</name>
    <dbReference type="NCBI Taxonomy" id="3702"/>
    <lineage>
        <taxon>Eukaryota</taxon>
        <taxon>Viridiplantae</taxon>
        <taxon>Streptophyta</taxon>
        <taxon>Embryophyta</taxon>
        <taxon>Tracheophyta</taxon>
        <taxon>Spermatophyta</taxon>
        <taxon>Magnoliopsida</taxon>
        <taxon>eudicotyledons</taxon>
        <taxon>Gunneridae</taxon>
        <taxon>Pentapetalae</taxon>
        <taxon>rosids</taxon>
        <taxon>malvids</taxon>
        <taxon>Brassicales</taxon>
        <taxon>Brassicaceae</taxon>
        <taxon>Camelineae</taxon>
        <taxon>Arabidopsis</taxon>
    </lineage>
</organism>
<evidence type="ECO:0000256" key="10">
    <source>
        <dbReference type="SAM" id="Phobius"/>
    </source>
</evidence>
<keyword evidence="7" id="KW-0804">Transcription</keyword>
<protein>
    <submittedName>
        <fullName evidence="12">(thale cress) hypothetical protein</fullName>
    </submittedName>
</protein>
<keyword evidence="6" id="KW-0805">Transcription regulation</keyword>
<feature type="transmembrane region" description="Helical" evidence="10">
    <location>
        <begin position="278"/>
        <end position="299"/>
    </location>
</feature>
<dbReference type="GO" id="GO:0016567">
    <property type="term" value="P:protein ubiquitination"/>
    <property type="evidence" value="ECO:0007669"/>
    <property type="project" value="InterPro"/>
</dbReference>
<evidence type="ECO:0000313" key="12">
    <source>
        <dbReference type="EMBL" id="CAD5330725.1"/>
    </source>
</evidence>
<keyword evidence="10" id="KW-1133">Transmembrane helix</keyword>
<name>A0A7G2FC59_ARATH</name>